<dbReference type="AlphaFoldDB" id="A0A0H4T3E3"/>
<keyword evidence="6" id="KW-0813">Transport</keyword>
<organism evidence="21">
    <name type="scientific">Parochlus steinenii</name>
    <dbReference type="NCBI Taxonomy" id="315571"/>
    <lineage>
        <taxon>Eukaryota</taxon>
        <taxon>Metazoa</taxon>
        <taxon>Ecdysozoa</taxon>
        <taxon>Arthropoda</taxon>
        <taxon>Hexapoda</taxon>
        <taxon>Insecta</taxon>
        <taxon>Pterygota</taxon>
        <taxon>Neoptera</taxon>
        <taxon>Endopterygota</taxon>
        <taxon>Diptera</taxon>
        <taxon>Nematocera</taxon>
        <taxon>Chironomoidea</taxon>
        <taxon>Chironomidae</taxon>
        <taxon>Parochlus</taxon>
    </lineage>
</organism>
<evidence type="ECO:0000256" key="3">
    <source>
        <dbReference type="ARBA" id="ARBA00007012"/>
    </source>
</evidence>
<feature type="transmembrane region" description="Helical" evidence="18">
    <location>
        <begin position="21"/>
        <end position="39"/>
    </location>
</feature>
<reference evidence="21" key="1">
    <citation type="submission" date="2015-06" db="EMBL/GenBank/DDBJ databases">
        <title>The complete mitochondrial genome of Antarctic Parochlus steinenii.</title>
        <authorList>
            <person name="Shin S.C."/>
            <person name="Kim S.H."/>
        </authorList>
    </citation>
    <scope>NUCLEOTIDE SEQUENCE</scope>
    <source>
        <strain evidence="21">Sejong01</strain>
    </source>
</reference>
<dbReference type="InterPro" id="IPR050175">
    <property type="entry name" value="Complex_I_Subunit_2"/>
</dbReference>
<dbReference type="GO" id="GO:0006120">
    <property type="term" value="P:mitochondrial electron transport, NADH to ubiquinone"/>
    <property type="evidence" value="ECO:0007669"/>
    <property type="project" value="InterPro"/>
</dbReference>
<feature type="domain" description="NADH:quinone oxidoreductase/Mrp antiporter transmembrane" evidence="19">
    <location>
        <begin position="17"/>
        <end position="278"/>
    </location>
</feature>
<accession>A0A0H4T3E3</accession>
<evidence type="ECO:0000313" key="21">
    <source>
        <dbReference type="EMBL" id="AKP94953.1"/>
    </source>
</evidence>
<keyword evidence="15 18" id="KW-0496">Mitochondrion</keyword>
<comment type="function">
    <text evidence="18">Core subunit of the mitochondrial membrane respiratory chain NADH dehydrogenase (Complex I) which catalyzes electron transfer from NADH through the respiratory chain, using ubiquinone as an electron acceptor. Essential for the catalytic activity and assembly of complex I.</text>
</comment>
<evidence type="ECO:0000256" key="6">
    <source>
        <dbReference type="ARBA" id="ARBA00022448"/>
    </source>
</evidence>
<evidence type="ECO:0000259" key="20">
    <source>
        <dbReference type="Pfam" id="PF06444"/>
    </source>
</evidence>
<feature type="transmembrane region" description="Helical" evidence="18">
    <location>
        <begin position="86"/>
        <end position="108"/>
    </location>
</feature>
<comment type="catalytic activity">
    <reaction evidence="17 18">
        <text>a ubiquinone + NADH + 5 H(+)(in) = a ubiquinol + NAD(+) + 4 H(+)(out)</text>
        <dbReference type="Rhea" id="RHEA:29091"/>
        <dbReference type="Rhea" id="RHEA-COMP:9565"/>
        <dbReference type="Rhea" id="RHEA-COMP:9566"/>
        <dbReference type="ChEBI" id="CHEBI:15378"/>
        <dbReference type="ChEBI" id="CHEBI:16389"/>
        <dbReference type="ChEBI" id="CHEBI:17976"/>
        <dbReference type="ChEBI" id="CHEBI:57540"/>
        <dbReference type="ChEBI" id="CHEBI:57945"/>
        <dbReference type="EC" id="7.1.1.2"/>
    </reaction>
</comment>
<keyword evidence="9 18" id="KW-0999">Mitochondrion inner membrane</keyword>
<feature type="transmembrane region" description="Helical" evidence="18">
    <location>
        <begin position="190"/>
        <end position="215"/>
    </location>
</feature>
<evidence type="ECO:0000256" key="8">
    <source>
        <dbReference type="ARBA" id="ARBA00022692"/>
    </source>
</evidence>
<feature type="transmembrane region" description="Helical" evidence="18">
    <location>
        <begin position="128"/>
        <end position="155"/>
    </location>
</feature>
<evidence type="ECO:0000256" key="13">
    <source>
        <dbReference type="ARBA" id="ARBA00023027"/>
    </source>
</evidence>
<gene>
    <name evidence="21" type="primary">nad2</name>
</gene>
<keyword evidence="12 18" id="KW-1133">Transmembrane helix</keyword>
<evidence type="ECO:0000256" key="14">
    <source>
        <dbReference type="ARBA" id="ARBA00023075"/>
    </source>
</evidence>
<comment type="function">
    <text evidence="1">Core subunit of the mitochondrial membrane respiratory chain NADH dehydrogenase (Complex I) that is believed to belong to the minimal assembly required for catalysis. Complex I functions in the transfer of electrons from NADH to the respiratory chain. The immediate electron acceptor for the enzyme is believed to be ubiquinone.</text>
</comment>
<dbReference type="EMBL" id="KT003702">
    <property type="protein sequence ID" value="AKP94953.1"/>
    <property type="molecule type" value="Genomic_DNA"/>
</dbReference>
<keyword evidence="13 18" id="KW-0520">NAD</keyword>
<dbReference type="InterPro" id="IPR010933">
    <property type="entry name" value="NADH_DH_su2_C"/>
</dbReference>
<dbReference type="GO" id="GO:0005743">
    <property type="term" value="C:mitochondrial inner membrane"/>
    <property type="evidence" value="ECO:0007669"/>
    <property type="project" value="UniProtKB-SubCell"/>
</dbReference>
<comment type="subcellular location">
    <subcellularLocation>
        <location evidence="2 18">Mitochondrion inner membrane</location>
        <topology evidence="2 18">Multi-pass membrane protein</topology>
    </subcellularLocation>
</comment>
<dbReference type="PANTHER" id="PTHR46552">
    <property type="entry name" value="NADH-UBIQUINONE OXIDOREDUCTASE CHAIN 2"/>
    <property type="match status" value="1"/>
</dbReference>
<dbReference type="Pfam" id="PF06444">
    <property type="entry name" value="NADH_dehy_S2_C"/>
    <property type="match status" value="1"/>
</dbReference>
<dbReference type="PANTHER" id="PTHR46552:SF1">
    <property type="entry name" value="NADH-UBIQUINONE OXIDOREDUCTASE CHAIN 2"/>
    <property type="match status" value="1"/>
</dbReference>
<dbReference type="InterPro" id="IPR001750">
    <property type="entry name" value="ND/Mrp_TM"/>
</dbReference>
<dbReference type="PRINTS" id="PR01436">
    <property type="entry name" value="NADHDHGNASE2"/>
</dbReference>
<name>A0A0H4T3E3_9DIPT</name>
<geneLocation type="mitochondrion" evidence="21"/>
<evidence type="ECO:0000256" key="10">
    <source>
        <dbReference type="ARBA" id="ARBA00022967"/>
    </source>
</evidence>
<feature type="transmembrane region" description="Helical" evidence="18">
    <location>
        <begin position="266"/>
        <end position="287"/>
    </location>
</feature>
<dbReference type="GO" id="GO:0008137">
    <property type="term" value="F:NADH dehydrogenase (ubiquinone) activity"/>
    <property type="evidence" value="ECO:0007669"/>
    <property type="project" value="UniProtKB-EC"/>
</dbReference>
<keyword evidence="16 18" id="KW-0472">Membrane</keyword>
<evidence type="ECO:0000256" key="15">
    <source>
        <dbReference type="ARBA" id="ARBA00023128"/>
    </source>
</evidence>
<evidence type="ECO:0000256" key="18">
    <source>
        <dbReference type="RuleBase" id="RU003403"/>
    </source>
</evidence>
<keyword evidence="14 18" id="KW-0830">Ubiquinone</keyword>
<evidence type="ECO:0000256" key="4">
    <source>
        <dbReference type="ARBA" id="ARBA00012944"/>
    </source>
</evidence>
<proteinExistence type="inferred from homology"/>
<feature type="transmembrane region" description="Helical" evidence="18">
    <location>
        <begin position="51"/>
        <end position="74"/>
    </location>
</feature>
<evidence type="ECO:0000259" key="19">
    <source>
        <dbReference type="Pfam" id="PF00361"/>
    </source>
</evidence>
<keyword evidence="10 18" id="KW-1278">Translocase</keyword>
<evidence type="ECO:0000256" key="5">
    <source>
        <dbReference type="ARBA" id="ARBA00021008"/>
    </source>
</evidence>
<keyword evidence="8 18" id="KW-0812">Transmembrane</keyword>
<dbReference type="Pfam" id="PF00361">
    <property type="entry name" value="Proton_antipo_M"/>
    <property type="match status" value="1"/>
</dbReference>
<protein>
    <recommendedName>
        <fullName evidence="5 18">NADH-ubiquinone oxidoreductase chain 2</fullName>
        <ecNumber evidence="4 18">7.1.1.2</ecNumber>
    </recommendedName>
</protein>
<keyword evidence="11 18" id="KW-0249">Electron transport</keyword>
<dbReference type="EC" id="7.1.1.2" evidence="4 18"/>
<evidence type="ECO:0000256" key="9">
    <source>
        <dbReference type="ARBA" id="ARBA00022792"/>
    </source>
</evidence>
<evidence type="ECO:0000256" key="7">
    <source>
        <dbReference type="ARBA" id="ARBA00022660"/>
    </source>
</evidence>
<evidence type="ECO:0000256" key="12">
    <source>
        <dbReference type="ARBA" id="ARBA00022989"/>
    </source>
</evidence>
<feature type="transmembrane region" description="Helical" evidence="18">
    <location>
        <begin position="227"/>
        <end position="246"/>
    </location>
</feature>
<evidence type="ECO:0000256" key="16">
    <source>
        <dbReference type="ARBA" id="ARBA00023136"/>
    </source>
</evidence>
<feature type="transmembrane region" description="Helical" evidence="18">
    <location>
        <begin position="308"/>
        <end position="333"/>
    </location>
</feature>
<comment type="similarity">
    <text evidence="3 18">Belongs to the complex I subunit 2 family.</text>
</comment>
<evidence type="ECO:0000256" key="11">
    <source>
        <dbReference type="ARBA" id="ARBA00022982"/>
    </source>
</evidence>
<evidence type="ECO:0000256" key="17">
    <source>
        <dbReference type="ARBA" id="ARBA00049551"/>
    </source>
</evidence>
<keyword evidence="7 18" id="KW-0679">Respiratory chain</keyword>
<evidence type="ECO:0000256" key="2">
    <source>
        <dbReference type="ARBA" id="ARBA00004448"/>
    </source>
</evidence>
<dbReference type="InterPro" id="IPR003917">
    <property type="entry name" value="NADH_UbQ_OxRdtase_chain2"/>
</dbReference>
<sequence length="334" mass="38223">MLFLITLMSGTFITISSNSWLGAWMGLEINLLSFIPLMINTNNLMSSEASLKYFLTQALASSVFLFAVALMFILDTMSNPFLLKYSNLLISSALLLKSGAAPFHFWFPGVMEGLNWNNSLILMTWQKIAPLMLLSYCLSFNFLCFIVILSILIGSLGGLNQTSLRKLMAFSSINHLGWMIAGMINSETLWMSYFVFYCLLSTTIVILFHSFNLFHVNQMFVLFNNNSLIKCSLFVSFLSLGGLPPFLGFMPKWLIIESLVNMNSTFLLTTMVCLTLITLFFYIRICYSAFLLNHNENSWNFNNFYNNKIYLSCLFSSFCSIFGLFFVSLFYWMF</sequence>
<evidence type="ECO:0000256" key="1">
    <source>
        <dbReference type="ARBA" id="ARBA00003257"/>
    </source>
</evidence>
<feature type="domain" description="NADH dehydrogenase subunit 2 C-terminal" evidence="20">
    <location>
        <begin position="279"/>
        <end position="331"/>
    </location>
</feature>